<evidence type="ECO:0000313" key="3">
    <source>
        <dbReference type="Proteomes" id="UP000188388"/>
    </source>
</evidence>
<name>A0A1R3V996_9HYPH</name>
<sequence>MRKPRSILDTPGSGRSRLQPVFPRTGVPMPILDTPRSIPDTPRSSLDTPDPSLDTPHPNLDMQMTSRGLPVRTTDKNGGR</sequence>
<organism evidence="2 3">
    <name type="scientific">Mesorhizobium prunaredense</name>
    <dbReference type="NCBI Taxonomy" id="1631249"/>
    <lineage>
        <taxon>Bacteria</taxon>
        <taxon>Pseudomonadati</taxon>
        <taxon>Pseudomonadota</taxon>
        <taxon>Alphaproteobacteria</taxon>
        <taxon>Hyphomicrobiales</taxon>
        <taxon>Phyllobacteriaceae</taxon>
        <taxon>Mesorhizobium</taxon>
    </lineage>
</organism>
<dbReference type="STRING" id="1631249.BQ8794_290102"/>
<keyword evidence="3" id="KW-1185">Reference proteome</keyword>
<dbReference type="EMBL" id="FTPD01000022">
    <property type="protein sequence ID" value="SIT56492.1"/>
    <property type="molecule type" value="Genomic_DNA"/>
</dbReference>
<evidence type="ECO:0000256" key="1">
    <source>
        <dbReference type="SAM" id="MobiDB-lite"/>
    </source>
</evidence>
<protein>
    <submittedName>
        <fullName evidence="2">Uncharacterized protein</fullName>
    </submittedName>
</protein>
<dbReference type="AlphaFoldDB" id="A0A1R3V996"/>
<dbReference type="Proteomes" id="UP000188388">
    <property type="component" value="Unassembled WGS sequence"/>
</dbReference>
<evidence type="ECO:0000313" key="2">
    <source>
        <dbReference type="EMBL" id="SIT56492.1"/>
    </source>
</evidence>
<feature type="region of interest" description="Disordered" evidence="1">
    <location>
        <begin position="1"/>
        <end position="80"/>
    </location>
</feature>
<gene>
    <name evidence="2" type="ORF">BQ8794_290102</name>
</gene>
<reference evidence="3" key="1">
    <citation type="submission" date="2017-01" db="EMBL/GenBank/DDBJ databases">
        <authorList>
            <person name="Brunel B."/>
        </authorList>
    </citation>
    <scope>NUCLEOTIDE SEQUENCE [LARGE SCALE GENOMIC DNA]</scope>
</reference>
<proteinExistence type="predicted"/>
<accession>A0A1R3V996</accession>